<feature type="binding site" evidence="3">
    <location>
        <position position="131"/>
    </location>
    <ligand>
        <name>Zn(2+)</name>
        <dbReference type="ChEBI" id="CHEBI:29105"/>
        <label>2</label>
    </ligand>
</feature>
<dbReference type="EMBL" id="JALBUF010000002">
    <property type="protein sequence ID" value="MCI0182916.1"/>
    <property type="molecule type" value="Genomic_DNA"/>
</dbReference>
<dbReference type="NCBIfam" id="NF006771">
    <property type="entry name" value="PRK09290.1-5"/>
    <property type="match status" value="1"/>
</dbReference>
<dbReference type="GO" id="GO:0046872">
    <property type="term" value="F:metal ion binding"/>
    <property type="evidence" value="ECO:0007669"/>
    <property type="project" value="UniProtKB-KW"/>
</dbReference>
<dbReference type="InterPro" id="IPR002933">
    <property type="entry name" value="Peptidase_M20"/>
</dbReference>
<dbReference type="GO" id="GO:0016813">
    <property type="term" value="F:hydrolase activity, acting on carbon-nitrogen (but not peptide) bonds, in linear amidines"/>
    <property type="evidence" value="ECO:0007669"/>
    <property type="project" value="InterPro"/>
</dbReference>
<gene>
    <name evidence="5" type="ORF">MM817_01185</name>
</gene>
<comment type="cofactor">
    <cofactor evidence="3">
        <name>Zn(2+)</name>
        <dbReference type="ChEBI" id="CHEBI:29105"/>
    </cofactor>
    <text evidence="3">Binds 2 Zn(2+) ions per subunit.</text>
</comment>
<organism evidence="5 6">
    <name type="scientific">Sulfoacidibacillus ferrooxidans</name>
    <dbReference type="NCBI Taxonomy" id="2005001"/>
    <lineage>
        <taxon>Bacteria</taxon>
        <taxon>Bacillati</taxon>
        <taxon>Bacillota</taxon>
        <taxon>Bacilli</taxon>
        <taxon>Bacillales</taxon>
        <taxon>Alicyclobacillaceae</taxon>
        <taxon>Sulfoacidibacillus</taxon>
    </lineage>
</organism>
<dbReference type="SUPFAM" id="SSF53187">
    <property type="entry name" value="Zn-dependent exopeptidases"/>
    <property type="match status" value="1"/>
</dbReference>
<dbReference type="SUPFAM" id="SSF55031">
    <property type="entry name" value="Bacterial exopeptidase dimerisation domain"/>
    <property type="match status" value="1"/>
</dbReference>
<name>A0A9X1V7E0_9BACL</name>
<dbReference type="AlphaFoldDB" id="A0A9X1V7E0"/>
<dbReference type="InterPro" id="IPR010158">
    <property type="entry name" value="Amidase_Cbmase"/>
</dbReference>
<keyword evidence="3" id="KW-0862">Zinc</keyword>
<dbReference type="InterPro" id="IPR036264">
    <property type="entry name" value="Bact_exopeptidase_dim_dom"/>
</dbReference>
<dbReference type="Pfam" id="PF01546">
    <property type="entry name" value="Peptidase_M20"/>
    <property type="match status" value="1"/>
</dbReference>
<feature type="binding site" evidence="4">
    <location>
        <position position="295"/>
    </location>
    <ligand>
        <name>allantoate</name>
        <dbReference type="ChEBI" id="CHEBI:17536"/>
    </ligand>
</feature>
<accession>A0A9X1V7E0</accession>
<evidence type="ECO:0000313" key="5">
    <source>
        <dbReference type="EMBL" id="MCI0182916.1"/>
    </source>
</evidence>
<keyword evidence="6" id="KW-1185">Reference proteome</keyword>
<dbReference type="PANTHER" id="PTHR32494">
    <property type="entry name" value="ALLANTOATE DEIMINASE-RELATED"/>
    <property type="match status" value="1"/>
</dbReference>
<reference evidence="5" key="1">
    <citation type="submission" date="2022-03" db="EMBL/GenBank/DDBJ databases">
        <title>Draft Genome Sequence of Firmicute Strain S0AB, a Heterotrophic Iron/Sulfur-Oxidizing Extreme Acidophile.</title>
        <authorList>
            <person name="Vergara E."/>
            <person name="Pakostova E."/>
            <person name="Johnson D.B."/>
            <person name="Holmes D.S."/>
        </authorList>
    </citation>
    <scope>NUCLEOTIDE SEQUENCE</scope>
    <source>
        <strain evidence="5">S0AB</strain>
    </source>
</reference>
<feature type="binding site" evidence="3">
    <location>
        <position position="196"/>
    </location>
    <ligand>
        <name>Zn(2+)</name>
        <dbReference type="ChEBI" id="CHEBI:29105"/>
        <label>1</label>
    </ligand>
</feature>
<sequence>MKMIPPRCSMERFAERFERVSRIGSTGDGGVHRPFGSTADLELRHLLQTIAQDEVGLAVHVDPIANIWGIHAGCEQLPAIALGSHHDSVPYGGRFDGPLGILVALEVIQTLKEHGFPNRHPLAFISFTAEEPNPFDLSTMGSRTVTGRLTKEQLHTSKDWDGRSLQEAIAAAGGNLARVHESHLSASDLFAFLELHIEQGRRLEQANIPLGVVNGICGIYREHVTILGEANHAGTTMMRDRHDALLAGAKVALALEALIKESHRDDLVGTVGRFAITPNAANIIPGTCDLVVEIRGATTEDMHATARSFAQATAAIEAEYGVSITREILLDQAPQPLAHDVIELLQHAAQEQSTPYSTLFSMAGHDATHIASFTRAGMLFVPSIGGKSHCKEELTDLQDVAPAIQVFIQTVMELDQR</sequence>
<protein>
    <submittedName>
        <fullName evidence="5">Hydrolase</fullName>
        <ecNumber evidence="5">3.-.-.-</ecNumber>
    </submittedName>
</protein>
<dbReference type="NCBIfam" id="TIGR01879">
    <property type="entry name" value="hydantase"/>
    <property type="match status" value="1"/>
</dbReference>
<feature type="binding site" evidence="3">
    <location>
        <position position="96"/>
    </location>
    <ligand>
        <name>Zn(2+)</name>
        <dbReference type="ChEBI" id="CHEBI:29105"/>
        <label>2</label>
    </ligand>
</feature>
<feature type="binding site" evidence="3">
    <location>
        <position position="389"/>
    </location>
    <ligand>
        <name>Zn(2+)</name>
        <dbReference type="ChEBI" id="CHEBI:29105"/>
        <label>2</label>
    </ligand>
</feature>
<evidence type="ECO:0000256" key="3">
    <source>
        <dbReference type="PIRSR" id="PIRSR001235-1"/>
    </source>
</evidence>
<evidence type="ECO:0000256" key="1">
    <source>
        <dbReference type="ARBA" id="ARBA00006153"/>
    </source>
</evidence>
<feature type="binding site" evidence="4">
    <location>
        <position position="221"/>
    </location>
    <ligand>
        <name>allantoate</name>
        <dbReference type="ChEBI" id="CHEBI:17536"/>
    </ligand>
</feature>
<dbReference type="Proteomes" id="UP001139263">
    <property type="component" value="Unassembled WGS sequence"/>
</dbReference>
<comment type="caution">
    <text evidence="5">The sequence shown here is derived from an EMBL/GenBank/DDBJ whole genome shotgun (WGS) entry which is preliminary data.</text>
</comment>
<keyword evidence="3" id="KW-0479">Metal-binding</keyword>
<dbReference type="Gene3D" id="3.40.630.10">
    <property type="entry name" value="Zn peptidases"/>
    <property type="match status" value="1"/>
</dbReference>
<feature type="binding site" evidence="4">
    <location>
        <position position="282"/>
    </location>
    <ligand>
        <name>allantoate</name>
        <dbReference type="ChEBI" id="CHEBI:17536"/>
    </ligand>
</feature>
<evidence type="ECO:0000313" key="6">
    <source>
        <dbReference type="Proteomes" id="UP001139263"/>
    </source>
</evidence>
<dbReference type="Gene3D" id="3.30.70.360">
    <property type="match status" value="1"/>
</dbReference>
<dbReference type="PIRSF" id="PIRSF001235">
    <property type="entry name" value="Amidase_carbamoylase"/>
    <property type="match status" value="1"/>
</dbReference>
<evidence type="ECO:0000256" key="2">
    <source>
        <dbReference type="ARBA" id="ARBA00022801"/>
    </source>
</evidence>
<comment type="similarity">
    <text evidence="1">Belongs to the peptidase M20 family.</text>
</comment>
<feature type="binding site" evidence="3">
    <location>
        <position position="85"/>
    </location>
    <ligand>
        <name>Zn(2+)</name>
        <dbReference type="ChEBI" id="CHEBI:29105"/>
        <label>1</label>
    </ligand>
</feature>
<dbReference type="PANTHER" id="PTHR32494:SF5">
    <property type="entry name" value="ALLANTOATE AMIDOHYDROLASE"/>
    <property type="match status" value="1"/>
</dbReference>
<evidence type="ECO:0000256" key="4">
    <source>
        <dbReference type="PIRSR" id="PIRSR001235-2"/>
    </source>
</evidence>
<dbReference type="EC" id="3.-.-.-" evidence="5"/>
<feature type="binding site" evidence="3">
    <location>
        <position position="96"/>
    </location>
    <ligand>
        <name>Zn(2+)</name>
        <dbReference type="ChEBI" id="CHEBI:29105"/>
        <label>1</label>
    </ligand>
</feature>
<dbReference type="CDD" id="cd03884">
    <property type="entry name" value="M20_bAS"/>
    <property type="match status" value="1"/>
</dbReference>
<dbReference type="RefSeq" id="WP_241712512.1">
    <property type="nucleotide sequence ID" value="NZ_JALBUF010000002.1"/>
</dbReference>
<keyword evidence="2 5" id="KW-0378">Hydrolase</keyword>
<proteinExistence type="inferred from homology"/>